<dbReference type="Proteomes" id="UP000297693">
    <property type="component" value="Unassembled WGS sequence"/>
</dbReference>
<dbReference type="CDD" id="cd06225">
    <property type="entry name" value="HAMP"/>
    <property type="match status" value="1"/>
</dbReference>
<dbReference type="Gene3D" id="6.10.340.10">
    <property type="match status" value="1"/>
</dbReference>
<dbReference type="InterPro" id="IPR005467">
    <property type="entry name" value="His_kinase_dom"/>
</dbReference>
<evidence type="ECO:0000256" key="11">
    <source>
        <dbReference type="PROSITE-ProRule" id="PRU00169"/>
    </source>
</evidence>
<dbReference type="EC" id="2.7.13.3" evidence="3"/>
<accession>A0A4R9KAP8</accession>
<evidence type="ECO:0000256" key="7">
    <source>
        <dbReference type="ARBA" id="ARBA00023012"/>
    </source>
</evidence>
<dbReference type="SMART" id="SM00448">
    <property type="entry name" value="REC"/>
    <property type="match status" value="1"/>
</dbReference>
<dbReference type="AlphaFoldDB" id="A0A4R9KAP8"/>
<dbReference type="Pfam" id="PF02518">
    <property type="entry name" value="HATPase_c"/>
    <property type="match status" value="1"/>
</dbReference>
<keyword evidence="5" id="KW-0808">Transferase</keyword>
<dbReference type="GO" id="GO:0005886">
    <property type="term" value="C:plasma membrane"/>
    <property type="evidence" value="ECO:0007669"/>
    <property type="project" value="TreeGrafter"/>
</dbReference>
<feature type="domain" description="HAMP" evidence="16">
    <location>
        <begin position="292"/>
        <end position="344"/>
    </location>
</feature>
<dbReference type="SMART" id="SM00388">
    <property type="entry name" value="HisKA"/>
    <property type="match status" value="1"/>
</dbReference>
<evidence type="ECO:0000256" key="10">
    <source>
        <dbReference type="ARBA" id="ARBA00023163"/>
    </source>
</evidence>
<dbReference type="Gene3D" id="3.30.70.1230">
    <property type="entry name" value="Nucleotide cyclase"/>
    <property type="match status" value="1"/>
</dbReference>
<keyword evidence="8" id="KW-0805">Transcription regulation</keyword>
<dbReference type="EMBL" id="RQGD01000005">
    <property type="protein sequence ID" value="TGL63061.1"/>
    <property type="molecule type" value="Genomic_DNA"/>
</dbReference>
<evidence type="ECO:0000313" key="17">
    <source>
        <dbReference type="EMBL" id="TGL63061.1"/>
    </source>
</evidence>
<dbReference type="Gene3D" id="1.10.287.130">
    <property type="match status" value="1"/>
</dbReference>
<gene>
    <name evidence="17" type="ORF">EHQ58_01015</name>
</gene>
<dbReference type="InterPro" id="IPR036890">
    <property type="entry name" value="HATPase_C_sf"/>
</dbReference>
<dbReference type="Pfam" id="PF00512">
    <property type="entry name" value="HisKA"/>
    <property type="match status" value="1"/>
</dbReference>
<dbReference type="InterPro" id="IPR003660">
    <property type="entry name" value="HAMP_dom"/>
</dbReference>
<comment type="catalytic activity">
    <reaction evidence="1">
        <text>ATP + protein L-histidine = ADP + protein N-phospho-L-histidine.</text>
        <dbReference type="EC" id="2.7.13.3"/>
    </reaction>
</comment>
<keyword evidence="4 11" id="KW-0597">Phosphoprotein</keyword>
<evidence type="ECO:0000256" key="2">
    <source>
        <dbReference type="ARBA" id="ARBA00004370"/>
    </source>
</evidence>
<keyword evidence="12" id="KW-0812">Transmembrane</keyword>
<dbReference type="SUPFAM" id="SSF55874">
    <property type="entry name" value="ATPase domain of HSP90 chaperone/DNA topoisomerase II/histidine kinase"/>
    <property type="match status" value="1"/>
</dbReference>
<dbReference type="CDD" id="cd00082">
    <property type="entry name" value="HisKA"/>
    <property type="match status" value="1"/>
</dbReference>
<keyword evidence="9" id="KW-0238">DNA-binding</keyword>
<reference evidence="17" key="1">
    <citation type="journal article" date="2019" name="PLoS Negl. Trop. Dis.">
        <title>Revisiting the worldwide diversity of Leptospira species in the environment.</title>
        <authorList>
            <person name="Vincent A.T."/>
            <person name="Schiettekatte O."/>
            <person name="Bourhy P."/>
            <person name="Veyrier F.J."/>
            <person name="Picardeau M."/>
        </authorList>
    </citation>
    <scope>NUCLEOTIDE SEQUENCE [LARGE SCALE GENOMIC DNA]</scope>
    <source>
        <strain evidence="17">201702476</strain>
    </source>
</reference>
<evidence type="ECO:0000256" key="12">
    <source>
        <dbReference type="SAM" id="Phobius"/>
    </source>
</evidence>
<feature type="domain" description="Histidine kinase" evidence="13">
    <location>
        <begin position="366"/>
        <end position="585"/>
    </location>
</feature>
<sequence>MKISNKLFISYLSFAAIILIPIGLFLYISAVTQVEVQIQSSLDEKANHIFDKMDRVLFERYSDLLTLSSDPIFQSSANLNTISKKLIGYRNQKKVYISLSYFDENCIKLVDTIGLGIGEKCQNSTWTKDVFSNLRVSNASDLFFDQNIQEKVIAFATPVLTKNGELKGAILALISIGNLRQILNGTLNTTENVKVDLVDRQLQLIDSNHIPNARSQFLLLRESDILNDANNFILSKTEEEGFLDFAGNGWLLYLQYPKAEALLPITTLRNQVIGYGIGIILFSLIVIRFVTNKTIQPLLKLKNAAAALGLGDLTSRVPVNSDDEIGDLSKSFNSMADDLKLSLETLESRNVELQKMDKLKDEFLSNTSHELKTPLNGIIGISDSLLDGAAGDLNLKLNQNLQMISVSGKRLANLVNDILDFSKLKNQELYVQQKAIDLRSLVSLVLLLSEHLLKGKKLHFENLIQEPSPIVLGDENRLQQIFLNLIGNAIKFSNEGSLIIAAKTNDSDMLEISIQDHGIGIPEDKFETIFKSFEQVDASISRDYGGTGLGLSISKKLIELHGGKIWLESTVGQGTTFYFTLPIAKDGEVISFEEKIELRNIQPSSEIEVPFYPELNASMVKILIVDDEEINLQVLDNHLSIAGYKVISAHNGEDALNIISREEIDLVLLDIMMPRLSGYDVCKKIRETHTHGSLPVILLTAKNIVSDLVYGFQCGANDYLTKPFHKEELLTRIKTHLEIANLNKSYARFVPNDYLKLLSKESITEVSLGDNVATDMTVVFSDIRSFTTLSETMSAQENFNFINAYFKRISPKVREYGGIIVKYVGDAIMSVFNSEVENCIDSVISQLNELKLYNVKRTSNKYLPIKTGYGIHSGYMMVGMIGETNRMQGDAFSDNVNLASRLEGLTKYYGIEILISSTVYSKIKHSEKYLTRFIDKVRVKGRKTPIEIYEIFNCDSHESIEAKINTKEKLYEAIDKYQKKDFTSAVEIFTELSERYPKDKVFSVYLERIETYLNEGIPDDWEGVYDMQQK</sequence>
<dbReference type="InterPro" id="IPR001054">
    <property type="entry name" value="A/G_cyclase"/>
</dbReference>
<evidence type="ECO:0000259" key="14">
    <source>
        <dbReference type="PROSITE" id="PS50110"/>
    </source>
</evidence>
<dbReference type="CDD" id="cd16922">
    <property type="entry name" value="HATPase_EvgS-ArcB-TorS-like"/>
    <property type="match status" value="1"/>
</dbReference>
<feature type="transmembrane region" description="Helical" evidence="12">
    <location>
        <begin position="7"/>
        <end position="28"/>
    </location>
</feature>
<feature type="domain" description="Response regulatory" evidence="14">
    <location>
        <begin position="621"/>
        <end position="737"/>
    </location>
</feature>
<dbReference type="InterPro" id="IPR001789">
    <property type="entry name" value="Sig_transdc_resp-reg_receiver"/>
</dbReference>
<keyword evidence="12" id="KW-0472">Membrane</keyword>
<protein>
    <recommendedName>
        <fullName evidence="3">histidine kinase</fullName>
        <ecNumber evidence="3">2.7.13.3</ecNumber>
    </recommendedName>
</protein>
<feature type="domain" description="Guanylate cyclase" evidence="15">
    <location>
        <begin position="777"/>
        <end position="903"/>
    </location>
</feature>
<dbReference type="OrthoDB" id="9809348at2"/>
<dbReference type="PROSITE" id="PS50109">
    <property type="entry name" value="HIS_KIN"/>
    <property type="match status" value="1"/>
</dbReference>
<keyword evidence="7" id="KW-0902">Two-component regulatory system</keyword>
<dbReference type="InterPro" id="IPR003594">
    <property type="entry name" value="HATPase_dom"/>
</dbReference>
<dbReference type="SUPFAM" id="SSF158472">
    <property type="entry name" value="HAMP domain-like"/>
    <property type="match status" value="1"/>
</dbReference>
<dbReference type="SUPFAM" id="SSF47384">
    <property type="entry name" value="Homodimeric domain of signal transducing histidine kinase"/>
    <property type="match status" value="1"/>
</dbReference>
<keyword evidence="6" id="KW-0418">Kinase</keyword>
<dbReference type="SMART" id="SM00304">
    <property type="entry name" value="HAMP"/>
    <property type="match status" value="1"/>
</dbReference>
<evidence type="ECO:0000256" key="1">
    <source>
        <dbReference type="ARBA" id="ARBA00000085"/>
    </source>
</evidence>
<evidence type="ECO:0000259" key="16">
    <source>
        <dbReference type="PROSITE" id="PS50885"/>
    </source>
</evidence>
<dbReference type="FunFam" id="3.30.565.10:FF:000010">
    <property type="entry name" value="Sensor histidine kinase RcsC"/>
    <property type="match status" value="1"/>
</dbReference>
<feature type="modified residue" description="4-aspartylphosphate" evidence="11">
    <location>
        <position position="670"/>
    </location>
</feature>
<dbReference type="PROSITE" id="PS50110">
    <property type="entry name" value="RESPONSE_REGULATORY"/>
    <property type="match status" value="1"/>
</dbReference>
<keyword evidence="18" id="KW-1185">Reference proteome</keyword>
<dbReference type="CDD" id="cd07302">
    <property type="entry name" value="CHD"/>
    <property type="match status" value="1"/>
</dbReference>
<dbReference type="InterPro" id="IPR003661">
    <property type="entry name" value="HisK_dim/P_dom"/>
</dbReference>
<name>A0A4R9KAP8_9LEPT</name>
<evidence type="ECO:0000256" key="3">
    <source>
        <dbReference type="ARBA" id="ARBA00012438"/>
    </source>
</evidence>
<proteinExistence type="predicted"/>
<dbReference type="SUPFAM" id="SSF52172">
    <property type="entry name" value="CheY-like"/>
    <property type="match status" value="1"/>
</dbReference>
<dbReference type="Pfam" id="PF00672">
    <property type="entry name" value="HAMP"/>
    <property type="match status" value="1"/>
</dbReference>
<dbReference type="GO" id="GO:0003677">
    <property type="term" value="F:DNA binding"/>
    <property type="evidence" value="ECO:0007669"/>
    <property type="project" value="UniProtKB-KW"/>
</dbReference>
<dbReference type="FunFam" id="3.40.50.2300:FF:000001">
    <property type="entry name" value="DNA-binding response regulator PhoB"/>
    <property type="match status" value="1"/>
</dbReference>
<dbReference type="CDD" id="cd17574">
    <property type="entry name" value="REC_OmpR"/>
    <property type="match status" value="1"/>
</dbReference>
<comment type="caution">
    <text evidence="17">The sequence shown here is derived from an EMBL/GenBank/DDBJ whole genome shotgun (WGS) entry which is preliminary data.</text>
</comment>
<dbReference type="Gene3D" id="3.30.565.10">
    <property type="entry name" value="Histidine kinase-like ATPase, C-terminal domain"/>
    <property type="match status" value="1"/>
</dbReference>
<evidence type="ECO:0000256" key="9">
    <source>
        <dbReference type="ARBA" id="ARBA00023125"/>
    </source>
</evidence>
<evidence type="ECO:0000259" key="13">
    <source>
        <dbReference type="PROSITE" id="PS50109"/>
    </source>
</evidence>
<dbReference type="InterPro" id="IPR029787">
    <property type="entry name" value="Nucleotide_cyclase"/>
</dbReference>
<dbReference type="SUPFAM" id="SSF55073">
    <property type="entry name" value="Nucleotide cyclase"/>
    <property type="match status" value="1"/>
</dbReference>
<dbReference type="Pfam" id="PF00211">
    <property type="entry name" value="Guanylate_cyc"/>
    <property type="match status" value="1"/>
</dbReference>
<comment type="subcellular location">
    <subcellularLocation>
        <location evidence="2">Membrane</location>
    </subcellularLocation>
</comment>
<dbReference type="InterPro" id="IPR011006">
    <property type="entry name" value="CheY-like_superfamily"/>
</dbReference>
<dbReference type="GO" id="GO:0004016">
    <property type="term" value="F:adenylate cyclase activity"/>
    <property type="evidence" value="ECO:0007669"/>
    <property type="project" value="UniProtKB-ARBA"/>
</dbReference>
<keyword evidence="12" id="KW-1133">Transmembrane helix</keyword>
<dbReference type="SMART" id="SM00044">
    <property type="entry name" value="CYCc"/>
    <property type="match status" value="1"/>
</dbReference>
<dbReference type="InterPro" id="IPR036097">
    <property type="entry name" value="HisK_dim/P_sf"/>
</dbReference>
<dbReference type="GO" id="GO:0009190">
    <property type="term" value="P:cyclic nucleotide biosynthetic process"/>
    <property type="evidence" value="ECO:0007669"/>
    <property type="project" value="InterPro"/>
</dbReference>
<evidence type="ECO:0000256" key="5">
    <source>
        <dbReference type="ARBA" id="ARBA00022679"/>
    </source>
</evidence>
<dbReference type="Gene3D" id="3.40.50.2300">
    <property type="match status" value="1"/>
</dbReference>
<dbReference type="PRINTS" id="PR00344">
    <property type="entry name" value="BCTRLSENSOR"/>
</dbReference>
<dbReference type="RefSeq" id="WP_135621482.1">
    <property type="nucleotide sequence ID" value="NZ_RQGD01000005.1"/>
</dbReference>
<dbReference type="PANTHER" id="PTHR43047">
    <property type="entry name" value="TWO-COMPONENT HISTIDINE PROTEIN KINASE"/>
    <property type="match status" value="1"/>
</dbReference>
<dbReference type="PROSITE" id="PS50885">
    <property type="entry name" value="HAMP"/>
    <property type="match status" value="1"/>
</dbReference>
<evidence type="ECO:0000256" key="4">
    <source>
        <dbReference type="ARBA" id="ARBA00022553"/>
    </source>
</evidence>
<dbReference type="GO" id="GO:0000155">
    <property type="term" value="F:phosphorelay sensor kinase activity"/>
    <property type="evidence" value="ECO:0007669"/>
    <property type="project" value="InterPro"/>
</dbReference>
<dbReference type="PANTHER" id="PTHR43047:SF72">
    <property type="entry name" value="OSMOSENSING HISTIDINE PROTEIN KINASE SLN1"/>
    <property type="match status" value="1"/>
</dbReference>
<dbReference type="PROSITE" id="PS50125">
    <property type="entry name" value="GUANYLATE_CYCLASE_2"/>
    <property type="match status" value="1"/>
</dbReference>
<evidence type="ECO:0000313" key="18">
    <source>
        <dbReference type="Proteomes" id="UP000297693"/>
    </source>
</evidence>
<dbReference type="Pfam" id="PF00072">
    <property type="entry name" value="Response_reg"/>
    <property type="match status" value="1"/>
</dbReference>
<evidence type="ECO:0000256" key="6">
    <source>
        <dbReference type="ARBA" id="ARBA00022777"/>
    </source>
</evidence>
<dbReference type="SMART" id="SM00387">
    <property type="entry name" value="HATPase_c"/>
    <property type="match status" value="1"/>
</dbReference>
<organism evidence="17 18">
    <name type="scientific">Leptospira ognonensis</name>
    <dbReference type="NCBI Taxonomy" id="2484945"/>
    <lineage>
        <taxon>Bacteria</taxon>
        <taxon>Pseudomonadati</taxon>
        <taxon>Spirochaetota</taxon>
        <taxon>Spirochaetia</taxon>
        <taxon>Leptospirales</taxon>
        <taxon>Leptospiraceae</taxon>
        <taxon>Leptospira</taxon>
    </lineage>
</organism>
<dbReference type="InterPro" id="IPR004358">
    <property type="entry name" value="Sig_transdc_His_kin-like_C"/>
</dbReference>
<keyword evidence="10" id="KW-0804">Transcription</keyword>
<evidence type="ECO:0000259" key="15">
    <source>
        <dbReference type="PROSITE" id="PS50125"/>
    </source>
</evidence>
<dbReference type="GO" id="GO:0009927">
    <property type="term" value="F:histidine phosphotransfer kinase activity"/>
    <property type="evidence" value="ECO:0007669"/>
    <property type="project" value="TreeGrafter"/>
</dbReference>
<evidence type="ECO:0000256" key="8">
    <source>
        <dbReference type="ARBA" id="ARBA00023015"/>
    </source>
</evidence>